<sequence>MHAPDIAATTTQPSRRWPTGRLLHWLARSAGMLRRAPLRLFLLALLPMLVELVLQLGVPVAGVVVSKLVVPMVSMWALLMLDQFVRGGRFAPLQAGRRLRARPATVAVLALLSAVVFAGQVAMAGVLAGPAAAAAFALGDSAVLATTVTRLQIALVLASGLPLGMLLLTTLPRALLDGIPARAALRDNLRLLREGWRPLGAYLLLNAVLLLALPYQPWLLLPLLLLGYVSYWIYRDVFADGIG</sequence>
<keyword evidence="1" id="KW-0472">Membrane</keyword>
<dbReference type="EMBL" id="VYKI01000018">
    <property type="protein sequence ID" value="KAA8996017.1"/>
    <property type="molecule type" value="Genomic_DNA"/>
</dbReference>
<organism evidence="2 3">
    <name type="scientific">Stenotrophomonas cyclobalanopsidis</name>
    <dbReference type="NCBI Taxonomy" id="2771362"/>
    <lineage>
        <taxon>Bacteria</taxon>
        <taxon>Pseudomonadati</taxon>
        <taxon>Pseudomonadota</taxon>
        <taxon>Gammaproteobacteria</taxon>
        <taxon>Lysobacterales</taxon>
        <taxon>Lysobacteraceae</taxon>
        <taxon>Stenotrophomonas</taxon>
    </lineage>
</organism>
<feature type="transmembrane region" description="Helical" evidence="1">
    <location>
        <begin position="38"/>
        <end position="58"/>
    </location>
</feature>
<feature type="transmembrane region" description="Helical" evidence="1">
    <location>
        <begin position="64"/>
        <end position="85"/>
    </location>
</feature>
<feature type="transmembrane region" description="Helical" evidence="1">
    <location>
        <begin position="195"/>
        <end position="212"/>
    </location>
</feature>
<reference evidence="2 3" key="1">
    <citation type="journal article" date="2020" name="Antonie Van Leeuwenhoek">
        <title>Stenotrophomonas cyclobalanopsidis sp. nov., isolated from the leaf spot disease of Cyclobalanopsis patelliformis.</title>
        <authorList>
            <person name="Bian D.R."/>
            <person name="Xue H."/>
            <person name="Piao C.G."/>
            <person name="Li Y."/>
        </authorList>
    </citation>
    <scope>NUCLEOTIDE SEQUENCE [LARGE SCALE GENOMIC DNA]</scope>
    <source>
        <strain evidence="2 3">TPQG1-4</strain>
    </source>
</reference>
<evidence type="ECO:0000256" key="1">
    <source>
        <dbReference type="SAM" id="Phobius"/>
    </source>
</evidence>
<gene>
    <name evidence="2" type="ORF">FJU31_13740</name>
</gene>
<protein>
    <submittedName>
        <fullName evidence="2">Uncharacterized protein</fullName>
    </submittedName>
</protein>
<feature type="transmembrane region" description="Helical" evidence="1">
    <location>
        <begin position="218"/>
        <end position="234"/>
    </location>
</feature>
<comment type="caution">
    <text evidence="2">The sequence shown here is derived from an EMBL/GenBank/DDBJ whole genome shotgun (WGS) entry which is preliminary data.</text>
</comment>
<proteinExistence type="predicted"/>
<dbReference type="RefSeq" id="WP_150455252.1">
    <property type="nucleotide sequence ID" value="NZ_VYKI01000018.1"/>
</dbReference>
<evidence type="ECO:0000313" key="2">
    <source>
        <dbReference type="EMBL" id="KAA8996017.1"/>
    </source>
</evidence>
<keyword evidence="1" id="KW-1133">Transmembrane helix</keyword>
<feature type="transmembrane region" description="Helical" evidence="1">
    <location>
        <begin position="151"/>
        <end position="175"/>
    </location>
</feature>
<keyword evidence="1" id="KW-0812">Transmembrane</keyword>
<dbReference type="Proteomes" id="UP000326367">
    <property type="component" value="Unassembled WGS sequence"/>
</dbReference>
<keyword evidence="3" id="KW-1185">Reference proteome</keyword>
<accession>A0ABQ6SYU0</accession>
<name>A0ABQ6SYU0_9GAMM</name>
<evidence type="ECO:0000313" key="3">
    <source>
        <dbReference type="Proteomes" id="UP000326367"/>
    </source>
</evidence>
<feature type="transmembrane region" description="Helical" evidence="1">
    <location>
        <begin position="106"/>
        <end position="139"/>
    </location>
</feature>